<dbReference type="PANTHER" id="PTHR34148">
    <property type="entry name" value="ADENOSYLCOBINAMIDE-GDP RIBAZOLETRANSFERASE"/>
    <property type="match status" value="1"/>
</dbReference>
<keyword evidence="9 19" id="KW-0808">Transferase</keyword>
<dbReference type="Pfam" id="PF02654">
    <property type="entry name" value="CobS"/>
    <property type="match status" value="1"/>
</dbReference>
<reference evidence="20 21" key="1">
    <citation type="submission" date="2018-10" db="EMBL/GenBank/DDBJ databases">
        <title>Draft genome of Cortibacter populi DSM10536.</title>
        <authorList>
            <person name="Bernier A.-M."/>
            <person name="Bernard K."/>
        </authorList>
    </citation>
    <scope>NUCLEOTIDE SEQUENCE [LARGE SCALE GENOMIC DNA]</scope>
    <source>
        <strain evidence="20 21">DSM 105136</strain>
    </source>
</reference>
<feature type="transmembrane region" description="Helical" evidence="19">
    <location>
        <begin position="124"/>
        <end position="151"/>
    </location>
</feature>
<comment type="caution">
    <text evidence="20">The sequence shown here is derived from an EMBL/GenBank/DDBJ whole genome shotgun (WGS) entry which is preliminary data.</text>
</comment>
<dbReference type="Proteomes" id="UP000278006">
    <property type="component" value="Unassembled WGS sequence"/>
</dbReference>
<dbReference type="GO" id="GO:0008818">
    <property type="term" value="F:cobalamin 5'-phosphate synthase activity"/>
    <property type="evidence" value="ECO:0007669"/>
    <property type="project" value="UniProtKB-UniRule"/>
</dbReference>
<dbReference type="GO" id="GO:0009236">
    <property type="term" value="P:cobalamin biosynthetic process"/>
    <property type="evidence" value="ECO:0007669"/>
    <property type="project" value="UniProtKB-UniRule"/>
</dbReference>
<evidence type="ECO:0000256" key="4">
    <source>
        <dbReference type="ARBA" id="ARBA00010561"/>
    </source>
</evidence>
<evidence type="ECO:0000256" key="14">
    <source>
        <dbReference type="ARBA" id="ARBA00025228"/>
    </source>
</evidence>
<evidence type="ECO:0000256" key="3">
    <source>
        <dbReference type="ARBA" id="ARBA00004663"/>
    </source>
</evidence>
<comment type="pathway">
    <text evidence="3 19">Cofactor biosynthesis; adenosylcobalamin biosynthesis; adenosylcobalamin from cob(II)yrinate a,c-diamide: step 7/7.</text>
</comment>
<comment type="catalytic activity">
    <reaction evidence="17 19">
        <text>alpha-ribazole + adenosylcob(III)inamide-GDP = adenosylcob(III)alamin + GMP + H(+)</text>
        <dbReference type="Rhea" id="RHEA:16049"/>
        <dbReference type="ChEBI" id="CHEBI:10329"/>
        <dbReference type="ChEBI" id="CHEBI:15378"/>
        <dbReference type="ChEBI" id="CHEBI:18408"/>
        <dbReference type="ChEBI" id="CHEBI:58115"/>
        <dbReference type="ChEBI" id="CHEBI:60487"/>
        <dbReference type="EC" id="2.7.8.26"/>
    </reaction>
</comment>
<sequence length="291" mass="30038">MNPCQGLRHFLLALQYFTRIPVTGGLARWMGYQPEWLPRALGHLPGVGALVGLLSGGVLAAMLWLLPSVQMVPATAWVAALLATSAGLLLTGAFHEDGLADLADGLGGSHERERALEIMKDSRIGAFGAIALAMALLGKVALLAAVVQAASVALPAMAGWQPAALLGGAALLGAHACSRMMPILITAWLPHIGDRPSSKSKPIASHVAASTVLVALVWVALILLLLSIALPHLDWWLPLLGALAGGGLVGWRLKVRLQGFTGDGLGAAQQLGELGFYLVLLAGLGRTGAPA</sequence>
<evidence type="ECO:0000313" key="21">
    <source>
        <dbReference type="Proteomes" id="UP000278006"/>
    </source>
</evidence>
<evidence type="ECO:0000256" key="13">
    <source>
        <dbReference type="ARBA" id="ARBA00023136"/>
    </source>
</evidence>
<feature type="transmembrane region" description="Helical" evidence="19">
    <location>
        <begin position="163"/>
        <end position="186"/>
    </location>
</feature>
<evidence type="ECO:0000256" key="6">
    <source>
        <dbReference type="ARBA" id="ARBA00015850"/>
    </source>
</evidence>
<evidence type="ECO:0000256" key="12">
    <source>
        <dbReference type="ARBA" id="ARBA00022989"/>
    </source>
</evidence>
<evidence type="ECO:0000256" key="18">
    <source>
        <dbReference type="ARBA" id="ARBA00049504"/>
    </source>
</evidence>
<evidence type="ECO:0000256" key="1">
    <source>
        <dbReference type="ARBA" id="ARBA00001946"/>
    </source>
</evidence>
<keyword evidence="13 19" id="KW-0472">Membrane</keyword>
<organism evidence="20 21">
    <name type="scientific">Corticibacter populi</name>
    <dbReference type="NCBI Taxonomy" id="1550736"/>
    <lineage>
        <taxon>Bacteria</taxon>
        <taxon>Pseudomonadati</taxon>
        <taxon>Pseudomonadota</taxon>
        <taxon>Betaproteobacteria</taxon>
        <taxon>Burkholderiales</taxon>
        <taxon>Comamonadaceae</taxon>
        <taxon>Corticibacter</taxon>
    </lineage>
</organism>
<evidence type="ECO:0000256" key="2">
    <source>
        <dbReference type="ARBA" id="ARBA00004651"/>
    </source>
</evidence>
<feature type="transmembrane region" description="Helical" evidence="19">
    <location>
        <begin position="207"/>
        <end position="229"/>
    </location>
</feature>
<dbReference type="EMBL" id="RDQO01000001">
    <property type="protein sequence ID" value="RMX08646.1"/>
    <property type="molecule type" value="Genomic_DNA"/>
</dbReference>
<evidence type="ECO:0000256" key="11">
    <source>
        <dbReference type="ARBA" id="ARBA00022842"/>
    </source>
</evidence>
<feature type="transmembrane region" description="Helical" evidence="19">
    <location>
        <begin position="235"/>
        <end position="253"/>
    </location>
</feature>
<name>A0A3M6R055_9BURK</name>
<proteinExistence type="inferred from homology"/>
<evidence type="ECO:0000256" key="19">
    <source>
        <dbReference type="HAMAP-Rule" id="MF_00719"/>
    </source>
</evidence>
<dbReference type="HAMAP" id="MF_00719">
    <property type="entry name" value="CobS"/>
    <property type="match status" value="1"/>
</dbReference>
<protein>
    <recommendedName>
        <fullName evidence="6 19">Adenosylcobinamide-GDP ribazoletransferase</fullName>
        <ecNumber evidence="5 19">2.7.8.26</ecNumber>
    </recommendedName>
    <alternativeName>
        <fullName evidence="16 19">Cobalamin synthase</fullName>
    </alternativeName>
    <alternativeName>
        <fullName evidence="15 19">Cobalamin-5'-phosphate synthase</fullName>
    </alternativeName>
</protein>
<evidence type="ECO:0000256" key="9">
    <source>
        <dbReference type="ARBA" id="ARBA00022679"/>
    </source>
</evidence>
<comment type="cofactor">
    <cofactor evidence="1 19">
        <name>Mg(2+)</name>
        <dbReference type="ChEBI" id="CHEBI:18420"/>
    </cofactor>
</comment>
<feature type="transmembrane region" description="Helical" evidence="19">
    <location>
        <begin position="72"/>
        <end position="94"/>
    </location>
</feature>
<dbReference type="AlphaFoldDB" id="A0A3M6R055"/>
<keyword evidence="7 19" id="KW-1003">Cell membrane</keyword>
<dbReference type="InterPro" id="IPR003805">
    <property type="entry name" value="CobS"/>
</dbReference>
<keyword evidence="12 19" id="KW-1133">Transmembrane helix</keyword>
<evidence type="ECO:0000256" key="17">
    <source>
        <dbReference type="ARBA" id="ARBA00048623"/>
    </source>
</evidence>
<evidence type="ECO:0000313" key="20">
    <source>
        <dbReference type="EMBL" id="RMX08646.1"/>
    </source>
</evidence>
<comment type="similarity">
    <text evidence="4 19">Belongs to the CobS family.</text>
</comment>
<dbReference type="PANTHER" id="PTHR34148:SF1">
    <property type="entry name" value="ADENOSYLCOBINAMIDE-GDP RIBAZOLETRANSFERASE"/>
    <property type="match status" value="1"/>
</dbReference>
<evidence type="ECO:0000256" key="16">
    <source>
        <dbReference type="ARBA" id="ARBA00032853"/>
    </source>
</evidence>
<keyword evidence="8 19" id="KW-0169">Cobalamin biosynthesis</keyword>
<dbReference type="GO" id="GO:0005886">
    <property type="term" value="C:plasma membrane"/>
    <property type="evidence" value="ECO:0007669"/>
    <property type="project" value="UniProtKB-SubCell"/>
</dbReference>
<evidence type="ECO:0000256" key="8">
    <source>
        <dbReference type="ARBA" id="ARBA00022573"/>
    </source>
</evidence>
<dbReference type="RefSeq" id="WP_122226772.1">
    <property type="nucleotide sequence ID" value="NZ_RDQO01000001.1"/>
</dbReference>
<evidence type="ECO:0000256" key="15">
    <source>
        <dbReference type="ARBA" id="ARBA00032605"/>
    </source>
</evidence>
<comment type="catalytic activity">
    <reaction evidence="18 19">
        <text>alpha-ribazole 5'-phosphate + adenosylcob(III)inamide-GDP = adenosylcob(III)alamin 5'-phosphate + GMP + H(+)</text>
        <dbReference type="Rhea" id="RHEA:23560"/>
        <dbReference type="ChEBI" id="CHEBI:15378"/>
        <dbReference type="ChEBI" id="CHEBI:57918"/>
        <dbReference type="ChEBI" id="CHEBI:58115"/>
        <dbReference type="ChEBI" id="CHEBI:60487"/>
        <dbReference type="ChEBI" id="CHEBI:60493"/>
        <dbReference type="EC" id="2.7.8.26"/>
    </reaction>
</comment>
<gene>
    <name evidence="19" type="primary">cobS</name>
    <name evidence="20" type="ORF">D8I35_06155</name>
</gene>
<feature type="transmembrane region" description="Helical" evidence="19">
    <location>
        <begin position="47"/>
        <end position="66"/>
    </location>
</feature>
<keyword evidence="11 19" id="KW-0460">Magnesium</keyword>
<dbReference type="OrthoDB" id="9794626at2"/>
<dbReference type="EC" id="2.7.8.26" evidence="5 19"/>
<keyword evidence="10 19" id="KW-0812">Transmembrane</keyword>
<dbReference type="GO" id="GO:0051073">
    <property type="term" value="F:adenosylcobinamide-GDP ribazoletransferase activity"/>
    <property type="evidence" value="ECO:0007669"/>
    <property type="project" value="UniProtKB-UniRule"/>
</dbReference>
<evidence type="ECO:0000256" key="7">
    <source>
        <dbReference type="ARBA" id="ARBA00022475"/>
    </source>
</evidence>
<accession>A0A3M6R055</accession>
<evidence type="ECO:0000256" key="5">
    <source>
        <dbReference type="ARBA" id="ARBA00013200"/>
    </source>
</evidence>
<evidence type="ECO:0000256" key="10">
    <source>
        <dbReference type="ARBA" id="ARBA00022692"/>
    </source>
</evidence>
<keyword evidence="21" id="KW-1185">Reference proteome</keyword>
<comment type="function">
    <text evidence="14 19">Joins adenosylcobinamide-GDP and alpha-ribazole to generate adenosylcobalamin (Ado-cobalamin). Also synthesizes adenosylcobalamin 5'-phosphate from adenosylcobinamide-GDP and alpha-ribazole 5'-phosphate.</text>
</comment>
<comment type="subcellular location">
    <subcellularLocation>
        <location evidence="2 19">Cell membrane</location>
        <topology evidence="2 19">Multi-pass membrane protein</topology>
    </subcellularLocation>
</comment>
<dbReference type="UniPathway" id="UPA00148">
    <property type="reaction ID" value="UER00238"/>
</dbReference>